<reference evidence="1" key="1">
    <citation type="journal article" date="2023" name="Plant J.">
        <title>The genome of the king protea, Protea cynaroides.</title>
        <authorList>
            <person name="Chang J."/>
            <person name="Duong T.A."/>
            <person name="Schoeman C."/>
            <person name="Ma X."/>
            <person name="Roodt D."/>
            <person name="Barker N."/>
            <person name="Li Z."/>
            <person name="Van de Peer Y."/>
            <person name="Mizrachi E."/>
        </authorList>
    </citation>
    <scope>NUCLEOTIDE SEQUENCE</scope>
    <source>
        <tissue evidence="1">Young leaves</tissue>
    </source>
</reference>
<gene>
    <name evidence="1" type="ORF">NE237_013198</name>
</gene>
<name>A0A9Q0GZH0_9MAGN</name>
<dbReference type="AlphaFoldDB" id="A0A9Q0GZH0"/>
<keyword evidence="2" id="KW-1185">Reference proteome</keyword>
<accession>A0A9Q0GZH0</accession>
<sequence>MSLRVKNVLVRLFTAIDAAGIEASTPSFSYTGPAKLEEFSTFDSAMLIDRDGKSQLDYYLEEPKLPFDDKYPEPVDDAEDVAMALGNVLITDDLSMPANLVASTVPPSRYSNSMLIVQACFCGTLNLLRWLRLYCRSAESTTAILWTSALDLGMSPLSRTNGTLARSEFMIGHCLGAAGGLKAIATVKANFYILSIDFRA</sequence>
<evidence type="ECO:0000313" key="2">
    <source>
        <dbReference type="Proteomes" id="UP001141806"/>
    </source>
</evidence>
<dbReference type="OrthoDB" id="2442905at2759"/>
<organism evidence="1 2">
    <name type="scientific">Protea cynaroides</name>
    <dbReference type="NCBI Taxonomy" id="273540"/>
    <lineage>
        <taxon>Eukaryota</taxon>
        <taxon>Viridiplantae</taxon>
        <taxon>Streptophyta</taxon>
        <taxon>Embryophyta</taxon>
        <taxon>Tracheophyta</taxon>
        <taxon>Spermatophyta</taxon>
        <taxon>Magnoliopsida</taxon>
        <taxon>Proteales</taxon>
        <taxon>Proteaceae</taxon>
        <taxon>Protea</taxon>
    </lineage>
</organism>
<comment type="caution">
    <text evidence="1">The sequence shown here is derived from an EMBL/GenBank/DDBJ whole genome shotgun (WGS) entry which is preliminary data.</text>
</comment>
<dbReference type="EMBL" id="JAMYWD010000011">
    <property type="protein sequence ID" value="KAJ4956415.1"/>
    <property type="molecule type" value="Genomic_DNA"/>
</dbReference>
<protein>
    <submittedName>
        <fullName evidence="1">Uncharacterized protein</fullName>
    </submittedName>
</protein>
<proteinExistence type="predicted"/>
<dbReference type="Proteomes" id="UP001141806">
    <property type="component" value="Unassembled WGS sequence"/>
</dbReference>
<evidence type="ECO:0000313" key="1">
    <source>
        <dbReference type="EMBL" id="KAJ4956415.1"/>
    </source>
</evidence>